<accession>A0ABY0TG02</accession>
<evidence type="ECO:0000256" key="1">
    <source>
        <dbReference type="SAM" id="SignalP"/>
    </source>
</evidence>
<dbReference type="Gene3D" id="1.20.1260.10">
    <property type="match status" value="1"/>
</dbReference>
<dbReference type="EMBL" id="FNKY01000001">
    <property type="protein sequence ID" value="SDQ77393.1"/>
    <property type="molecule type" value="Genomic_DNA"/>
</dbReference>
<evidence type="ECO:0000313" key="3">
    <source>
        <dbReference type="EMBL" id="SDQ77393.1"/>
    </source>
</evidence>
<reference evidence="3 4" key="1">
    <citation type="submission" date="2016-10" db="EMBL/GenBank/DDBJ databases">
        <authorList>
            <person name="Varghese N."/>
            <person name="Submissions S."/>
        </authorList>
    </citation>
    <scope>NUCLEOTIDE SEQUENCE [LARGE SCALE GENOMIC DNA]</scope>
    <source>
        <strain evidence="3 4">Nl1</strain>
    </source>
</reference>
<comment type="caution">
    <text evidence="3">The sequence shown here is derived from an EMBL/GenBank/DDBJ whole genome shotgun (WGS) entry which is preliminary data.</text>
</comment>
<dbReference type="PANTHER" id="PTHR38593:SF1">
    <property type="entry name" value="BLR2558 PROTEIN"/>
    <property type="match status" value="1"/>
</dbReference>
<keyword evidence="4" id="KW-1185">Reference proteome</keyword>
<dbReference type="Pfam" id="PF13628">
    <property type="entry name" value="DUF4142"/>
    <property type="match status" value="1"/>
</dbReference>
<dbReference type="RefSeq" id="WP_074632440.1">
    <property type="nucleotide sequence ID" value="NZ_FNKY01000001.1"/>
</dbReference>
<feature type="signal peptide" evidence="1">
    <location>
        <begin position="1"/>
        <end position="20"/>
    </location>
</feature>
<proteinExistence type="predicted"/>
<dbReference type="Proteomes" id="UP000183471">
    <property type="component" value="Unassembled WGS sequence"/>
</dbReference>
<sequence length="200" mass="22102">MKNLIILLAGLMAPAFSAFAEMRDIHDAHIADVVVTASSIAIEAGRLAQSKSSNEDIKAYAQRMVGEHTEVSQSAIELVTKLKVELQDNPISQSLRADGETDLARLQVLRGQEFDKAYIDQKVVLYQHVLDTIDNRLMPNASNEELKVLLYKLFAPFSLHLEDAQQIQESLSKPDRLPDRKSQAPGGFAAENGAFAKLML</sequence>
<protein>
    <submittedName>
        <fullName evidence="3">Membrane protein</fullName>
    </submittedName>
</protein>
<dbReference type="PANTHER" id="PTHR38593">
    <property type="entry name" value="BLR2558 PROTEIN"/>
    <property type="match status" value="1"/>
</dbReference>
<dbReference type="InterPro" id="IPR012347">
    <property type="entry name" value="Ferritin-like"/>
</dbReference>
<keyword evidence="1" id="KW-0732">Signal</keyword>
<evidence type="ECO:0000313" key="4">
    <source>
        <dbReference type="Proteomes" id="UP000183471"/>
    </source>
</evidence>
<name>A0ABY0TG02_9PROT</name>
<dbReference type="InterPro" id="IPR025419">
    <property type="entry name" value="DUF4142"/>
</dbReference>
<feature type="chain" id="PRO_5046996340" evidence="1">
    <location>
        <begin position="21"/>
        <end position="200"/>
    </location>
</feature>
<evidence type="ECO:0000259" key="2">
    <source>
        <dbReference type="Pfam" id="PF13628"/>
    </source>
</evidence>
<organism evidence="3 4">
    <name type="scientific">Nitrosospira multiformis</name>
    <dbReference type="NCBI Taxonomy" id="1231"/>
    <lineage>
        <taxon>Bacteria</taxon>
        <taxon>Pseudomonadati</taxon>
        <taxon>Pseudomonadota</taxon>
        <taxon>Betaproteobacteria</taxon>
        <taxon>Nitrosomonadales</taxon>
        <taxon>Nitrosomonadaceae</taxon>
        <taxon>Nitrosospira</taxon>
    </lineage>
</organism>
<feature type="domain" description="DUF4142" evidence="2">
    <location>
        <begin position="26"/>
        <end position="167"/>
    </location>
</feature>
<gene>
    <name evidence="3" type="ORF">SAMN05216402_2231</name>
</gene>